<accession>A0ACC1KGH6</accession>
<sequence length="203" mass="22598">YVPVANTCVVHGGMYYAGMVFILIQILLLGALLFLSRKVESCFHELRTMLIVYGVCVLCAVILVAINHVKWGDDQLVAYGVLKILFALIPQQAYFWSILAVPIYHSFRHADSYLHTFVERIEERGLSQVYELICKSPLGEISNLSDAEKSRRDTLESRQSVGSNFSGNEPAPVCSPPLPRPDNARQSGPLLSYYSSSWKANAG</sequence>
<dbReference type="EMBL" id="JANBUN010003820">
    <property type="protein sequence ID" value="KAJ2789306.1"/>
    <property type="molecule type" value="Genomic_DNA"/>
</dbReference>
<gene>
    <name evidence="1" type="ORF">H4R21_006775</name>
</gene>
<feature type="non-terminal residue" evidence="1">
    <location>
        <position position="1"/>
    </location>
</feature>
<evidence type="ECO:0000313" key="1">
    <source>
        <dbReference type="EMBL" id="KAJ2789306.1"/>
    </source>
</evidence>
<comment type="caution">
    <text evidence="1">The sequence shown here is derived from an EMBL/GenBank/DDBJ whole genome shotgun (WGS) entry which is preliminary data.</text>
</comment>
<reference evidence="1" key="1">
    <citation type="submission" date="2022-07" db="EMBL/GenBank/DDBJ databases">
        <title>Phylogenomic reconstructions and comparative analyses of Kickxellomycotina fungi.</title>
        <authorList>
            <person name="Reynolds N.K."/>
            <person name="Stajich J.E."/>
            <person name="Barry K."/>
            <person name="Grigoriev I.V."/>
            <person name="Crous P."/>
            <person name="Smith M.E."/>
        </authorList>
    </citation>
    <scope>NUCLEOTIDE SEQUENCE</scope>
    <source>
        <strain evidence="1">BCRC 34780</strain>
    </source>
</reference>
<keyword evidence="2" id="KW-1185">Reference proteome</keyword>
<protein>
    <submittedName>
        <fullName evidence="1">Uncharacterized protein</fullName>
    </submittedName>
</protein>
<evidence type="ECO:0000313" key="2">
    <source>
        <dbReference type="Proteomes" id="UP001140087"/>
    </source>
</evidence>
<dbReference type="Proteomes" id="UP001140087">
    <property type="component" value="Unassembled WGS sequence"/>
</dbReference>
<proteinExistence type="predicted"/>
<organism evidence="1 2">
    <name type="scientific">Coemansia helicoidea</name>
    <dbReference type="NCBI Taxonomy" id="1286919"/>
    <lineage>
        <taxon>Eukaryota</taxon>
        <taxon>Fungi</taxon>
        <taxon>Fungi incertae sedis</taxon>
        <taxon>Zoopagomycota</taxon>
        <taxon>Kickxellomycotina</taxon>
        <taxon>Kickxellomycetes</taxon>
        <taxon>Kickxellales</taxon>
        <taxon>Kickxellaceae</taxon>
        <taxon>Coemansia</taxon>
    </lineage>
</organism>
<name>A0ACC1KGH6_9FUNG</name>